<evidence type="ECO:0000313" key="2">
    <source>
        <dbReference type="EMBL" id="QHS84194.1"/>
    </source>
</evidence>
<proteinExistence type="predicted"/>
<feature type="transmembrane region" description="Helical" evidence="1">
    <location>
        <begin position="150"/>
        <end position="175"/>
    </location>
</feature>
<sequence>MCYSAESSITSFIIGGSACSYLLLSNNNYNKHIGLFFFSVLLIQLVEFFLWIDQDCGWLNNMASRSINFVLTLQIYCLFLGAYLFNTIYISKNTLKILIFISTLFLLFNLYPFFETSNRCSRPYTDNSLKWDKFEKTDNLYNKIYNVSQYFYLLSFLIIPLLFKKIWIGLLILILSFTSFFTTRYANIESYTSRWCYFSAFIPVLFVFLDFFKIKY</sequence>
<keyword evidence="1" id="KW-0472">Membrane</keyword>
<protein>
    <submittedName>
        <fullName evidence="2">Uncharacterized protein</fullName>
    </submittedName>
</protein>
<reference evidence="2" key="1">
    <citation type="journal article" date="2020" name="Nature">
        <title>Giant virus diversity and host interactions through global metagenomics.</title>
        <authorList>
            <person name="Schulz F."/>
            <person name="Roux S."/>
            <person name="Paez-Espino D."/>
            <person name="Jungbluth S."/>
            <person name="Walsh D.A."/>
            <person name="Denef V.J."/>
            <person name="McMahon K.D."/>
            <person name="Konstantinidis K.T."/>
            <person name="Eloe-Fadrosh E.A."/>
            <person name="Kyrpides N.C."/>
            <person name="Woyke T."/>
        </authorList>
    </citation>
    <scope>NUCLEOTIDE SEQUENCE</scope>
    <source>
        <strain evidence="2">GVMAG-S-ERX555965-48</strain>
    </source>
</reference>
<feature type="transmembrane region" description="Helical" evidence="1">
    <location>
        <begin position="6"/>
        <end position="24"/>
    </location>
</feature>
<evidence type="ECO:0000256" key="1">
    <source>
        <dbReference type="SAM" id="Phobius"/>
    </source>
</evidence>
<keyword evidence="1" id="KW-0812">Transmembrane</keyword>
<feature type="transmembrane region" description="Helical" evidence="1">
    <location>
        <begin position="33"/>
        <end position="52"/>
    </location>
</feature>
<organism evidence="2">
    <name type="scientific">viral metagenome</name>
    <dbReference type="NCBI Taxonomy" id="1070528"/>
    <lineage>
        <taxon>unclassified sequences</taxon>
        <taxon>metagenomes</taxon>
        <taxon>organismal metagenomes</taxon>
    </lineage>
</organism>
<name>A0A6C0AWJ5_9ZZZZ</name>
<dbReference type="AlphaFoldDB" id="A0A6C0AWJ5"/>
<feature type="transmembrane region" description="Helical" evidence="1">
    <location>
        <begin position="67"/>
        <end position="85"/>
    </location>
</feature>
<accession>A0A6C0AWJ5</accession>
<feature type="transmembrane region" description="Helical" evidence="1">
    <location>
        <begin position="97"/>
        <end position="114"/>
    </location>
</feature>
<dbReference type="EMBL" id="MN738774">
    <property type="protein sequence ID" value="QHS84194.1"/>
    <property type="molecule type" value="Genomic_DNA"/>
</dbReference>
<feature type="transmembrane region" description="Helical" evidence="1">
    <location>
        <begin position="195"/>
        <end position="214"/>
    </location>
</feature>
<keyword evidence="1" id="KW-1133">Transmembrane helix</keyword>